<reference evidence="1" key="1">
    <citation type="submission" date="2024-07" db="EMBL/GenBank/DDBJ databases">
        <title>Genome sequencing of plant associated microbes to promote plant fitness in Sorghum bicolor and Oryza sativa.</title>
        <authorList>
            <person name="Coleman-Derr D."/>
        </authorList>
    </citation>
    <scope>NUCLEOTIDE SEQUENCE</scope>
    <source>
        <strain evidence="1">SAI-173</strain>
    </source>
</reference>
<evidence type="ECO:0000313" key="1">
    <source>
        <dbReference type="EMBL" id="MEY9813753.1"/>
    </source>
</evidence>
<dbReference type="Proteomes" id="UP001565447">
    <property type="component" value="Unassembled WGS sequence"/>
</dbReference>
<proteinExistence type="predicted"/>
<protein>
    <submittedName>
        <fullName evidence="1">Uncharacterized protein</fullName>
    </submittedName>
</protein>
<keyword evidence="2" id="KW-1185">Reference proteome</keyword>
<comment type="caution">
    <text evidence="1">The sequence shown here is derived from an EMBL/GenBank/DDBJ whole genome shotgun (WGS) entry which is preliminary data.</text>
</comment>
<organism evidence="1 2">
    <name type="scientific">Streptomyces albogriseolus</name>
    <dbReference type="NCBI Taxonomy" id="1887"/>
    <lineage>
        <taxon>Bacteria</taxon>
        <taxon>Bacillati</taxon>
        <taxon>Actinomycetota</taxon>
        <taxon>Actinomycetes</taxon>
        <taxon>Kitasatosporales</taxon>
        <taxon>Streptomycetaceae</taxon>
        <taxon>Streptomyces</taxon>
        <taxon>Streptomyces albogriseolus group</taxon>
    </lineage>
</organism>
<evidence type="ECO:0000313" key="2">
    <source>
        <dbReference type="Proteomes" id="UP001565447"/>
    </source>
</evidence>
<accession>A0ACC6UQJ5</accession>
<name>A0ACC6UQJ5_STRAO</name>
<sequence>MRLRTEEFRPRAGRYAFRVVQPRPALRHTTLNDPIRDWGYLVGDHDGLARLAGLFSFAAYSPHTVVHVPLRQSIPRDYPQGVPVDLVLAHQTLGLRPSVWPALRRGLTHGVPRTVRTDERRTACHGAAWEELWEQRWDRLPRVDRLQPAVHARTLFLFGARDTFAAASLRIGEAAGFGPLPLGRRAAQGHDVLSSSLTTLLPLSRGPRTELDVGFQAYPPLAHFTRPGRSARRRRPTAASP</sequence>
<gene>
    <name evidence="1" type="ORF">RKD21_004010</name>
</gene>
<dbReference type="EMBL" id="JBGCBD010000002">
    <property type="protein sequence ID" value="MEY9813753.1"/>
    <property type="molecule type" value="Genomic_DNA"/>
</dbReference>